<dbReference type="GO" id="GO:0071949">
    <property type="term" value="F:FAD binding"/>
    <property type="evidence" value="ECO:0007669"/>
    <property type="project" value="InterPro"/>
</dbReference>
<dbReference type="PANTHER" id="PTHR43004">
    <property type="entry name" value="TRK SYSTEM POTASSIUM UPTAKE PROTEIN"/>
    <property type="match status" value="1"/>
</dbReference>
<dbReference type="Pfam" id="PF01494">
    <property type="entry name" value="FAD_binding_3"/>
    <property type="match status" value="1"/>
</dbReference>
<evidence type="ECO:0000313" key="5">
    <source>
        <dbReference type="EMBL" id="AAU93131.1"/>
    </source>
</evidence>
<dbReference type="KEGG" id="mca:MCA0724"/>
<dbReference type="Gene3D" id="3.50.50.60">
    <property type="entry name" value="FAD/NAD(P)-binding domain"/>
    <property type="match status" value="1"/>
</dbReference>
<comment type="cofactor">
    <cofactor evidence="1">
        <name>FAD</name>
        <dbReference type="ChEBI" id="CHEBI:57692"/>
    </cofactor>
</comment>
<evidence type="ECO:0000313" key="6">
    <source>
        <dbReference type="Proteomes" id="UP000006821"/>
    </source>
</evidence>
<dbReference type="InterPro" id="IPR002938">
    <property type="entry name" value="FAD-bd"/>
</dbReference>
<dbReference type="Gene3D" id="3.30.70.2450">
    <property type="match status" value="1"/>
</dbReference>
<dbReference type="HOGENOM" id="CLU_009665_20_3_6"/>
<evidence type="ECO:0000256" key="3">
    <source>
        <dbReference type="ARBA" id="ARBA00022827"/>
    </source>
</evidence>
<accession>Q60AW4</accession>
<dbReference type="PANTHER" id="PTHR43004:SF19">
    <property type="entry name" value="BINDING MONOOXYGENASE, PUTATIVE (JCVI)-RELATED"/>
    <property type="match status" value="1"/>
</dbReference>
<dbReference type="GeneID" id="88223043"/>
<dbReference type="AlphaFoldDB" id="Q60AW4"/>
<protein>
    <submittedName>
        <fullName evidence="5">Monooxygenase, FAD-binding</fullName>
    </submittedName>
</protein>
<feature type="domain" description="FAD-binding" evidence="4">
    <location>
        <begin position="4"/>
        <end position="341"/>
    </location>
</feature>
<gene>
    <name evidence="5" type="ordered locus">MCA0724</name>
</gene>
<dbReference type="EMBL" id="AE017282">
    <property type="protein sequence ID" value="AAU93131.1"/>
    <property type="molecule type" value="Genomic_DNA"/>
</dbReference>
<keyword evidence="5" id="KW-0560">Oxidoreductase</keyword>
<organism evidence="5 6">
    <name type="scientific">Methylococcus capsulatus (strain ATCC 33009 / NCIMB 11132 / Bath)</name>
    <dbReference type="NCBI Taxonomy" id="243233"/>
    <lineage>
        <taxon>Bacteria</taxon>
        <taxon>Pseudomonadati</taxon>
        <taxon>Pseudomonadota</taxon>
        <taxon>Gammaproteobacteria</taxon>
        <taxon>Methylococcales</taxon>
        <taxon>Methylococcaceae</taxon>
        <taxon>Methylococcus</taxon>
    </lineage>
</organism>
<dbReference type="RefSeq" id="WP_010960060.1">
    <property type="nucleotide sequence ID" value="NC_002977.6"/>
</dbReference>
<dbReference type="SUPFAM" id="SSF51905">
    <property type="entry name" value="FAD/NAD(P)-binding domain"/>
    <property type="match status" value="1"/>
</dbReference>
<reference evidence="5 6" key="1">
    <citation type="journal article" date="2004" name="PLoS Biol.">
        <title>Genomic insights into methanotrophy: the complete genome sequence of Methylococcus capsulatus (Bath).</title>
        <authorList>
            <person name="Ward N.L."/>
            <person name="Larsen O."/>
            <person name="Sakwa J."/>
            <person name="Bruseth L."/>
            <person name="Khouri H.M."/>
            <person name="Durkin A.S."/>
            <person name="Dimitrov G."/>
            <person name="Jiang L."/>
            <person name="Scanlan D."/>
            <person name="Kang K.H."/>
            <person name="Lewis M.R."/>
            <person name="Nelson K.E."/>
            <person name="Methe B.A."/>
            <person name="Wu M."/>
            <person name="Heidelberg J.F."/>
            <person name="Paulsen I.T."/>
            <person name="Fouts D.E."/>
            <person name="Ravel J."/>
            <person name="Tettelin H."/>
            <person name="Ren Q."/>
            <person name="Read T.D."/>
            <person name="DeBoy R.T."/>
            <person name="Seshadri R."/>
            <person name="Salzberg S.L."/>
            <person name="Jensen H.B."/>
            <person name="Birkeland N.K."/>
            <person name="Nelson W.C."/>
            <person name="Dodson R.J."/>
            <person name="Grindhaug S.H."/>
            <person name="Holt I.E."/>
            <person name="Eidhammer I."/>
            <person name="Jonasen I."/>
            <person name="Vanaken S."/>
            <person name="Utterback T.R."/>
            <person name="Feldblyum T.V."/>
            <person name="Fraser C.M."/>
            <person name="Lillehaug J.R."/>
            <person name="Eisen J.A."/>
        </authorList>
    </citation>
    <scope>NUCLEOTIDE SEQUENCE [LARGE SCALE GENOMIC DNA]</scope>
    <source>
        <strain evidence="6">ATCC 33009 / NCIMB 11132 / Bath</strain>
    </source>
</reference>
<dbReference type="InterPro" id="IPR050641">
    <property type="entry name" value="RIFMO-like"/>
</dbReference>
<dbReference type="GO" id="GO:0016709">
    <property type="term" value="F:oxidoreductase activity, acting on paired donors, with incorporation or reduction of molecular oxygen, NAD(P)H as one donor, and incorporation of one atom of oxygen"/>
    <property type="evidence" value="ECO:0007669"/>
    <property type="project" value="UniProtKB-ARBA"/>
</dbReference>
<evidence type="ECO:0000256" key="1">
    <source>
        <dbReference type="ARBA" id="ARBA00001974"/>
    </source>
</evidence>
<keyword evidence="5" id="KW-0503">Monooxygenase</keyword>
<dbReference type="PRINTS" id="PR00420">
    <property type="entry name" value="RNGMNOXGNASE"/>
</dbReference>
<dbReference type="Proteomes" id="UP000006821">
    <property type="component" value="Chromosome"/>
</dbReference>
<keyword evidence="2" id="KW-0285">Flavoprotein</keyword>
<keyword evidence="3" id="KW-0274">FAD</keyword>
<evidence type="ECO:0000259" key="4">
    <source>
        <dbReference type="Pfam" id="PF01494"/>
    </source>
</evidence>
<dbReference type="STRING" id="243233.MCA0724"/>
<name>Q60AW4_METCA</name>
<evidence type="ECO:0000256" key="2">
    <source>
        <dbReference type="ARBA" id="ARBA00022630"/>
    </source>
</evidence>
<proteinExistence type="predicted"/>
<sequence length="461" mass="49909">MNREILVVGAGPTGLSLAITLRRYGVPVRLVERKPEPAGVSKALAVWSASMEVLEGMGVMDALLAEGARLHSLRIGSGPRELAAMAIGDGIDSPYPFPLLLSQARTERILAAKLAELGVEIERGVELTQLSQDQEGVTAELKHPNGRVEIQRTPYLAGCDGARSTVRQALGIEFQGYTEPQTYLLGDVLIDGGGLDHNSIYLWWHNGGTVALFPFEEATWRVFAVRKPGAGDEATTIAELQEHIDRHGPAGLRLHDASWLSAFRINERLAERYRAGRCFLVGDAAHIHSPAGGQGMNTGIQDAVNLGWKLAYAANGIGNADLLLDSYEAERRPIARSVVKAAARKLHLAFGGGRLDTILRDVAVTVFGNMSAVQKMLQVELSETEIVYREGPLVALGSPPRKPRRTGVGARARDAALADPPRRLWSLLSEPHHSLLLFEDSRHPIPVDGIMEGTGDRLTGR</sequence>
<dbReference type="InterPro" id="IPR036188">
    <property type="entry name" value="FAD/NAD-bd_sf"/>
</dbReference>
<dbReference type="eggNOG" id="COG0654">
    <property type="taxonomic scope" value="Bacteria"/>
</dbReference>